<accession>A0AC61MUZ4</accession>
<keyword evidence="2" id="KW-1185">Reference proteome</keyword>
<evidence type="ECO:0000313" key="2">
    <source>
        <dbReference type="Proteomes" id="UP000682782"/>
    </source>
</evidence>
<organism evidence="1 2">
    <name type="scientific">Aristaeella hokkaidonensis</name>
    <dbReference type="NCBI Taxonomy" id="3046382"/>
    <lineage>
        <taxon>Bacteria</taxon>
        <taxon>Bacillati</taxon>
        <taxon>Bacillota</taxon>
        <taxon>Clostridia</taxon>
        <taxon>Eubacteriales</taxon>
        <taxon>Aristaeellaceae</taxon>
        <taxon>Aristaeella</taxon>
    </lineage>
</organism>
<gene>
    <name evidence="1" type="ORF">JYE49_10035</name>
</gene>
<protein>
    <submittedName>
        <fullName evidence="1">HU family DNA-binding protein</fullName>
    </submittedName>
</protein>
<evidence type="ECO:0000313" key="1">
    <source>
        <dbReference type="EMBL" id="QUC66207.1"/>
    </source>
</evidence>
<keyword evidence="1" id="KW-0238">DNA-binding</keyword>
<name>A0AC61MUZ4_9FIRM</name>
<reference evidence="1" key="1">
    <citation type="submission" date="2021-01" db="EMBL/GenBank/DDBJ databases">
        <title>Complete genome sequence of Clostridiales bacterium R-7.</title>
        <authorList>
            <person name="Mahoney-Kurpe S.C."/>
            <person name="Palevich N."/>
            <person name="Koike S."/>
            <person name="Moon C.D."/>
            <person name="Attwood G.T."/>
        </authorList>
    </citation>
    <scope>NUCLEOTIDE SEQUENCE</scope>
    <source>
        <strain evidence="1">R-7</strain>
    </source>
</reference>
<sequence>MNKTELVEVVSKNAAISKAEAQKVVTATLDAIVAGVVSDGKVILPGFGTFETRQRSARNGRNPRTGEVIKIKATKAPAFKPGKGMKDAVAKKKK</sequence>
<dbReference type="EMBL" id="CP068393">
    <property type="protein sequence ID" value="QUC66207.1"/>
    <property type="molecule type" value="Genomic_DNA"/>
</dbReference>
<proteinExistence type="predicted"/>
<dbReference type="Proteomes" id="UP000682782">
    <property type="component" value="Chromosome"/>
</dbReference>